<dbReference type="Proteomes" id="UP001501147">
    <property type="component" value="Unassembled WGS sequence"/>
</dbReference>
<dbReference type="InterPro" id="IPR036188">
    <property type="entry name" value="FAD/NAD-bd_sf"/>
</dbReference>
<evidence type="ECO:0000259" key="1">
    <source>
        <dbReference type="Pfam" id="PF17885"/>
    </source>
</evidence>
<sequence>MRKILVVGAGQSGLQLALGLQSQGYEVTLMSNRTADEIRSGRVMSTQCMFHTALQHERDLGINFWESQAPRIEGLGVSVAGPDGGRAVDWVGRLGGYAQSVDQRVKMAGWMETFARRGGQLVIHGAAVSDLDYFSRAYDLVLVSAGKGELVSLFERDADRSPYSAPQRALAVAYVHGLGPRPEHPDYDAVRCNLVPGVGELFVMPTFTTSGRADILFWEGVPGGPLDVFRGVRDPAEHLSLTLELMEKYTPWEYARATRVELTDAGGTLAGRYAPTVRRPVGRLPGGGLVLGVADVVVANDPITGQGSNSAAKCAASYLDSITAHGDRPFDEEWMRGAFDRYWDTARHVTKWTNAMLGAPPEHVLGLIGAAGAHQPVADRFANGFNDPADFEDFFYDPERTAAYLASVAGA</sequence>
<accession>A0ABP9A641</accession>
<gene>
    <name evidence="2" type="ORF">GCM10023329_24320</name>
</gene>
<dbReference type="EMBL" id="BAABJV010000004">
    <property type="protein sequence ID" value="GAA4774953.1"/>
    <property type="molecule type" value="Genomic_DNA"/>
</dbReference>
<keyword evidence="3" id="KW-1185">Reference proteome</keyword>
<dbReference type="InterPro" id="IPR041654">
    <property type="entry name" value="StyA_sbd"/>
</dbReference>
<reference evidence="3" key="1">
    <citation type="journal article" date="2019" name="Int. J. Syst. Evol. Microbiol.">
        <title>The Global Catalogue of Microorganisms (GCM) 10K type strain sequencing project: providing services to taxonomists for standard genome sequencing and annotation.</title>
        <authorList>
            <consortium name="The Broad Institute Genomics Platform"/>
            <consortium name="The Broad Institute Genome Sequencing Center for Infectious Disease"/>
            <person name="Wu L."/>
            <person name="Ma J."/>
        </authorList>
    </citation>
    <scope>NUCLEOTIDE SEQUENCE [LARGE SCALE GENOMIC DNA]</scope>
    <source>
        <strain evidence="3">JCM 18324</strain>
    </source>
</reference>
<evidence type="ECO:0000313" key="3">
    <source>
        <dbReference type="Proteomes" id="UP001501147"/>
    </source>
</evidence>
<dbReference type="Pfam" id="PF17885">
    <property type="entry name" value="Smoa_sbd"/>
    <property type="match status" value="1"/>
</dbReference>
<dbReference type="PRINTS" id="PR00420">
    <property type="entry name" value="RNGMNOXGNASE"/>
</dbReference>
<dbReference type="Gene3D" id="6.10.250.650">
    <property type="match status" value="1"/>
</dbReference>
<dbReference type="RefSeq" id="WP_345613040.1">
    <property type="nucleotide sequence ID" value="NZ_BAABJV010000004.1"/>
</dbReference>
<organism evidence="2 3">
    <name type="scientific">Streptomyces sanyensis</name>
    <dbReference type="NCBI Taxonomy" id="568869"/>
    <lineage>
        <taxon>Bacteria</taxon>
        <taxon>Bacillati</taxon>
        <taxon>Actinomycetota</taxon>
        <taxon>Actinomycetes</taxon>
        <taxon>Kitasatosporales</taxon>
        <taxon>Streptomycetaceae</taxon>
        <taxon>Streptomyces</taxon>
    </lineage>
</organism>
<evidence type="ECO:0000313" key="2">
    <source>
        <dbReference type="EMBL" id="GAA4774953.1"/>
    </source>
</evidence>
<dbReference type="Gene3D" id="3.30.9.40">
    <property type="match status" value="1"/>
</dbReference>
<dbReference type="Gene3D" id="3.50.50.60">
    <property type="entry name" value="FAD/NAD(P)-binding domain"/>
    <property type="match status" value="2"/>
</dbReference>
<comment type="caution">
    <text evidence="2">The sequence shown here is derived from an EMBL/GenBank/DDBJ whole genome shotgun (WGS) entry which is preliminary data.</text>
</comment>
<protein>
    <submittedName>
        <fullName evidence="2">Alanine-phosphoribitol ligase</fullName>
    </submittedName>
</protein>
<feature type="domain" description="Styrene monooxygenase StyA putative substrate binding" evidence="1">
    <location>
        <begin position="146"/>
        <end position="256"/>
    </location>
</feature>
<keyword evidence="2" id="KW-0436">Ligase</keyword>
<dbReference type="SUPFAM" id="SSF51905">
    <property type="entry name" value="FAD/NAD(P)-binding domain"/>
    <property type="match status" value="1"/>
</dbReference>
<proteinExistence type="predicted"/>
<name>A0ABP9A641_9ACTN</name>
<dbReference type="GO" id="GO:0016874">
    <property type="term" value="F:ligase activity"/>
    <property type="evidence" value="ECO:0007669"/>
    <property type="project" value="UniProtKB-KW"/>
</dbReference>